<comment type="caution">
    <text evidence="1">The sequence shown here is derived from an EMBL/GenBank/DDBJ whole genome shotgun (WGS) entry which is preliminary data.</text>
</comment>
<evidence type="ECO:0000313" key="2">
    <source>
        <dbReference type="Proteomes" id="UP000028411"/>
    </source>
</evidence>
<dbReference type="PATRIC" id="fig|46429.4.peg.3592"/>
<protein>
    <submittedName>
        <fullName evidence="1">Uncharacterized protein</fullName>
    </submittedName>
</protein>
<proteinExistence type="predicted"/>
<dbReference type="AlphaFoldDB" id="A0A081RAA0"/>
<dbReference type="EMBL" id="JFHR01000051">
    <property type="protein sequence ID" value="KEQ52123.1"/>
    <property type="molecule type" value="Genomic_DNA"/>
</dbReference>
<evidence type="ECO:0000313" key="1">
    <source>
        <dbReference type="EMBL" id="KEQ52123.1"/>
    </source>
</evidence>
<dbReference type="Proteomes" id="UP000028411">
    <property type="component" value="Unassembled WGS sequence"/>
</dbReference>
<organism evidence="1 2">
    <name type="scientific">Sphingobium chlorophenolicum</name>
    <dbReference type="NCBI Taxonomy" id="46429"/>
    <lineage>
        <taxon>Bacteria</taxon>
        <taxon>Pseudomonadati</taxon>
        <taxon>Pseudomonadota</taxon>
        <taxon>Alphaproteobacteria</taxon>
        <taxon>Sphingomonadales</taxon>
        <taxon>Sphingomonadaceae</taxon>
        <taxon>Sphingobium</taxon>
    </lineage>
</organism>
<reference evidence="1 2" key="1">
    <citation type="submission" date="2014-02" db="EMBL/GenBank/DDBJ databases">
        <title>Whole genome sequence of Sphingobium chlorophenolicum NBRC 16172.</title>
        <authorList>
            <person name="Gan H.M."/>
            <person name="Gan H.Y."/>
            <person name="Chew T.H."/>
            <person name="Savka M.A."/>
        </authorList>
    </citation>
    <scope>NUCLEOTIDE SEQUENCE [LARGE SCALE GENOMIC DNA]</scope>
    <source>
        <strain evidence="1 2">NBRC 16172</strain>
    </source>
</reference>
<dbReference type="eggNOG" id="ENOG5031FW9">
    <property type="taxonomic scope" value="Bacteria"/>
</dbReference>
<gene>
    <name evidence="1" type="ORF">BV95_03604</name>
</gene>
<name>A0A081RAA0_SPHCR</name>
<accession>A0A081RAA0</accession>
<sequence>MKSDLSAPTMPRGCTLPDARLIAWLAANAPALTDEGLNDRFGISYNSWRRLMAGQPVRASLLARLERRLETEASAWGRE</sequence>
<dbReference type="RefSeq" id="WP_037455123.1">
    <property type="nucleotide sequence ID" value="NZ_JFHR01000051.1"/>
</dbReference>